<feature type="region of interest" description="Disordered" evidence="1">
    <location>
        <begin position="97"/>
        <end position="128"/>
    </location>
</feature>
<feature type="compositionally biased region" description="Gly residues" evidence="1">
    <location>
        <begin position="1046"/>
        <end position="1058"/>
    </location>
</feature>
<feature type="domain" description="Cyclic nucleotide-binding" evidence="2">
    <location>
        <begin position="316"/>
        <end position="417"/>
    </location>
</feature>
<evidence type="ECO:0000259" key="2">
    <source>
        <dbReference type="PROSITE" id="PS50042"/>
    </source>
</evidence>
<name>A0ABQ5SDQ3_9CHLO</name>
<gene>
    <name evidence="3" type="ORF">VaNZ11_012384</name>
</gene>
<dbReference type="SUPFAM" id="SSF51206">
    <property type="entry name" value="cAMP-binding domain-like"/>
    <property type="match status" value="2"/>
</dbReference>
<feature type="region of interest" description="Disordered" evidence="1">
    <location>
        <begin position="268"/>
        <end position="291"/>
    </location>
</feature>
<evidence type="ECO:0000313" key="3">
    <source>
        <dbReference type="EMBL" id="GLI68058.1"/>
    </source>
</evidence>
<dbReference type="Proteomes" id="UP001165090">
    <property type="component" value="Unassembled WGS sequence"/>
</dbReference>
<feature type="region of interest" description="Disordered" evidence="1">
    <location>
        <begin position="1037"/>
        <end position="1102"/>
    </location>
</feature>
<feature type="compositionally biased region" description="Polar residues" evidence="1">
    <location>
        <begin position="957"/>
        <end position="971"/>
    </location>
</feature>
<keyword evidence="4" id="KW-1185">Reference proteome</keyword>
<accession>A0ABQ5SDQ3</accession>
<feature type="region of interest" description="Disordered" evidence="1">
    <location>
        <begin position="953"/>
        <end position="972"/>
    </location>
</feature>
<proteinExistence type="predicted"/>
<comment type="caution">
    <text evidence="3">The sequence shown here is derived from an EMBL/GenBank/DDBJ whole genome shotgun (WGS) entry which is preliminary data.</text>
</comment>
<evidence type="ECO:0000313" key="4">
    <source>
        <dbReference type="Proteomes" id="UP001165090"/>
    </source>
</evidence>
<dbReference type="InterPro" id="IPR014710">
    <property type="entry name" value="RmlC-like_jellyroll"/>
</dbReference>
<dbReference type="PROSITE" id="PS50042">
    <property type="entry name" value="CNMP_BINDING_3"/>
    <property type="match status" value="1"/>
</dbReference>
<feature type="region of interest" description="Disordered" evidence="1">
    <location>
        <begin position="852"/>
        <end position="932"/>
    </location>
</feature>
<dbReference type="PANTHER" id="PTHR23011:SF28">
    <property type="entry name" value="CYCLIC NUCLEOTIDE-BINDING DOMAIN CONTAINING PROTEIN"/>
    <property type="match status" value="1"/>
</dbReference>
<feature type="compositionally biased region" description="Basic residues" evidence="1">
    <location>
        <begin position="717"/>
        <end position="727"/>
    </location>
</feature>
<dbReference type="InterPro" id="IPR018490">
    <property type="entry name" value="cNMP-bd_dom_sf"/>
</dbReference>
<evidence type="ECO:0000256" key="1">
    <source>
        <dbReference type="SAM" id="MobiDB-lite"/>
    </source>
</evidence>
<dbReference type="Gene3D" id="2.60.120.10">
    <property type="entry name" value="Jelly Rolls"/>
    <property type="match status" value="1"/>
</dbReference>
<feature type="compositionally biased region" description="Gly residues" evidence="1">
    <location>
        <begin position="506"/>
        <end position="515"/>
    </location>
</feature>
<feature type="compositionally biased region" description="Gly residues" evidence="1">
    <location>
        <begin position="1076"/>
        <end position="1086"/>
    </location>
</feature>
<feature type="compositionally biased region" description="Low complexity" evidence="1">
    <location>
        <begin position="852"/>
        <end position="882"/>
    </location>
</feature>
<feature type="compositionally biased region" description="Polar residues" evidence="1">
    <location>
        <begin position="98"/>
        <end position="108"/>
    </location>
</feature>
<organism evidence="3 4">
    <name type="scientific">Volvox africanus</name>
    <dbReference type="NCBI Taxonomy" id="51714"/>
    <lineage>
        <taxon>Eukaryota</taxon>
        <taxon>Viridiplantae</taxon>
        <taxon>Chlorophyta</taxon>
        <taxon>core chlorophytes</taxon>
        <taxon>Chlorophyceae</taxon>
        <taxon>CS clade</taxon>
        <taxon>Chlamydomonadales</taxon>
        <taxon>Volvocaceae</taxon>
        <taxon>Volvox</taxon>
    </lineage>
</organism>
<dbReference type="EMBL" id="BSDZ01000079">
    <property type="protein sequence ID" value="GLI68058.1"/>
    <property type="molecule type" value="Genomic_DNA"/>
</dbReference>
<dbReference type="CDD" id="cd00038">
    <property type="entry name" value="CAP_ED"/>
    <property type="match status" value="1"/>
</dbReference>
<dbReference type="SMART" id="SM00100">
    <property type="entry name" value="cNMP"/>
    <property type="match status" value="1"/>
</dbReference>
<feature type="region of interest" description="Disordered" evidence="1">
    <location>
        <begin position="703"/>
        <end position="727"/>
    </location>
</feature>
<feature type="region of interest" description="Disordered" evidence="1">
    <location>
        <begin position="175"/>
        <end position="242"/>
    </location>
</feature>
<dbReference type="PANTHER" id="PTHR23011">
    <property type="entry name" value="CYCLIC NUCLEOTIDE-BINDING DOMAIN CONTAINING PROTEIN"/>
    <property type="match status" value="1"/>
</dbReference>
<feature type="region of interest" description="Disordered" evidence="1">
    <location>
        <begin position="494"/>
        <end position="515"/>
    </location>
</feature>
<reference evidence="3 4" key="1">
    <citation type="journal article" date="2023" name="IScience">
        <title>Expanded male sex-determining region conserved during the evolution of homothallism in the green alga Volvox.</title>
        <authorList>
            <person name="Yamamoto K."/>
            <person name="Matsuzaki R."/>
            <person name="Mahakham W."/>
            <person name="Heman W."/>
            <person name="Sekimoto H."/>
            <person name="Kawachi M."/>
            <person name="Minakuchi Y."/>
            <person name="Toyoda A."/>
            <person name="Nozaki H."/>
        </authorList>
    </citation>
    <scope>NUCLEOTIDE SEQUENCE [LARGE SCALE GENOMIC DNA]</scope>
    <source>
        <strain evidence="3 4">NIES-4468</strain>
    </source>
</reference>
<dbReference type="Pfam" id="PF00027">
    <property type="entry name" value="cNMP_binding"/>
    <property type="match status" value="1"/>
</dbReference>
<dbReference type="InterPro" id="IPR000595">
    <property type="entry name" value="cNMP-bd_dom"/>
</dbReference>
<protein>
    <recommendedName>
        <fullName evidence="2">Cyclic nucleotide-binding domain-containing protein</fullName>
    </recommendedName>
</protein>
<sequence>MLRRLEDEPPPMRNEDIREATEGAFNVLARFGNMTSMRGGSPMSRWRRSAIRIAANNASRKLREASRLKALQRTPYPLVLARIKLLLDRLTAFKEHVNQSSSNGSLHPTRSRRRNNMTSVNASRNEAGMENGVGSRAVAAVAAAAAAGAADSGDGDEVDEEQLVTSAIRSWDLRRVGGHMPSGPMENLYGDTGHTFSRRSSRAYRDSRSPTGFSEDDTDDEASSPRLRRSPSPTRSLMGGGTSTAFTGVASILGRAGSSLGVFGGADTGGPGGFDPESLMGEYDNMALDDPGSGNKMSLDKLLEELSTTMSYVSDFLRKVPEETRMEACFAAKMENYKKDQTVYRIGDPPERFHLILTGVVEIWTHPPGNRREKTLIATLKKGQSFGEMAILNDEPRAEVATPTSNCTFLTFHRADLLSCFGPFFRDRLIAAEKFFHARVAVFQALPKKDTLKVISHVMQSTFPAGKEWEPVADQQIYFIKSGTVTLEALERRGATPTTNNPGSGSAAGGGGTGLAGVRGGGGGGAGAAGTGVSSTSVAAGGGGVGGAGGGALMGSEDGSGDDGNENEILAAITIVDGRAIGTLGHEDELRRLRRAAIPKKTVATLEPGSHFGGGARVLGEGELQSCMKVTANTEITVYHMHIDQFFKCASPELIRALRDDTAFKLTYYFGRLGSIGQDVVVGHSESSLASTRIGIAMGEDEENPLAPIRGPGGLAPRKKKGVKKAGGHSNEVEKVITYMQELEAELDNPGTKNLDLYKNGTPAERYYRNPLLCGTARGNALPNIISGLYGEGLAPLADKMDALAAKAARRLELYHGDKPAVQRMMSIMAPASPTGIGVGFPGGSWGRGSSSHSARYISSISPSPSSSGPHGAAGSGASASGVVGVRPNSPSRMPSRLGGQRPAPLAVDGGGGAAPADLTRSPGLGGPSTALLVQMPTSPVAIGGAASVGALRTRPRSSPHTGAPSVTISTAGEAAGADDDIAPLRRSGALTAASYIWQRMRDVSGRAPPQIRQCLTYDEIAHVKAEAKRALIGGASVPPSANPGTGTGTGAAFGTGSGARPPPQSGLANSPSGYIPGGGEGGRGMLGNFVSSKAMTSPLGA</sequence>